<proteinExistence type="predicted"/>
<protein>
    <submittedName>
        <fullName evidence="1">Uncharacterized protein</fullName>
    </submittedName>
</protein>
<name>A0A1J5PIE1_9ZZZZ</name>
<dbReference type="EMBL" id="MLJW01003811">
    <property type="protein sequence ID" value="OIQ71254.1"/>
    <property type="molecule type" value="Genomic_DNA"/>
</dbReference>
<sequence length="288" mass="32384">MREPICAEIEAGDIRGIPPLAQHIGDRPLHRTMPTNIDQANATTAHQAGSAQIVQQNLTFLARVLANRPRKPEEQLPQASIVRFRLDLVMGAAKSSRSESSLMLAPVDTSTLDELRRRKHRCPARQKPDDILVDVLDRRYVKRTPRTIEIMRLFDRSICRGGQLVIDLLHNKAFAGQEIQGMQPAHLGLFNQPFSEADEQRTGRYIAEILPKAFLARERHGVTPCMGDPVCDQPLRDRPCRRCRIRCLPHLRDAARTHIRVHAAPVVPGRHSVLSPHLDIGTEIVADV</sequence>
<reference evidence="1" key="1">
    <citation type="submission" date="2016-10" db="EMBL/GenBank/DDBJ databases">
        <title>Sequence of Gallionella enrichment culture.</title>
        <authorList>
            <person name="Poehlein A."/>
            <person name="Muehling M."/>
            <person name="Daniel R."/>
        </authorList>
    </citation>
    <scope>NUCLEOTIDE SEQUENCE</scope>
</reference>
<accession>A0A1J5PIE1</accession>
<organism evidence="1">
    <name type="scientific">mine drainage metagenome</name>
    <dbReference type="NCBI Taxonomy" id="410659"/>
    <lineage>
        <taxon>unclassified sequences</taxon>
        <taxon>metagenomes</taxon>
        <taxon>ecological metagenomes</taxon>
    </lineage>
</organism>
<evidence type="ECO:0000313" key="1">
    <source>
        <dbReference type="EMBL" id="OIQ71254.1"/>
    </source>
</evidence>
<dbReference type="AlphaFoldDB" id="A0A1J5PIE1"/>
<gene>
    <name evidence="1" type="ORF">GALL_471310</name>
</gene>
<comment type="caution">
    <text evidence="1">The sequence shown here is derived from an EMBL/GenBank/DDBJ whole genome shotgun (WGS) entry which is preliminary data.</text>
</comment>